<dbReference type="CDD" id="cd06575">
    <property type="entry name" value="PASTA_Pbp2x-like_2"/>
    <property type="match status" value="1"/>
</dbReference>
<comment type="catalytic activity">
    <reaction evidence="6">
        <text>Preferential cleavage: (Ac)2-L-Lys-D-Ala-|-D-Ala. Also transpeptidation of peptidyl-alanyl moieties that are N-acyl substituents of D-alanine.</text>
        <dbReference type="EC" id="3.4.16.4"/>
    </reaction>
</comment>
<sequence length="728" mass="81276">MKKNKTTHLMAGILMLCYAVVFLIITGRFVYVEATGKVSGMDLNKWAESKRTSSYTLHAERGKIFDNSGMTLAYDRPAYRVYAVLDPAYSENSDKPLHVTDAHKTAKQLAPMLDMAVSEVESRIEAGMRKKAFQVEFGVKGKNIYQSKKDAIEKKHIQGIQFAEEPSRYYPNGLFASHIIGFAKRDDKGDINGIAGMEKEMDSILKGKDGYISYKRDKYNKKLLNPDEVVKKPHDGKDIHLTIDQKIQTLLEDVMGNMQQKYDPERMIAIIMNPKTGEIVAMSNRPSYNPNQPNDVENWYNDAISTPFEAGSTMKMFTWAAAIEENVYNGNELYKSGRYKINERTGPVVDHNGGEGWGPISYDEGFQRSSNVAAAKLEWEKIGPDKYLQYLKSFHFDQKTGIDLPGEVSGKILYNWPLEKLTTSFGQGSTVTPIQQMTAASAIANGGKMMRPYIIQKIVDPTTKKVVKEKKPEVIGQPISKETSEQMRELLGSVVTGEEGTGKAYKLSDYSVAGKTGTAQIPREDGPGYMYGHSNYVFSFLGMAPKDDPQLMMYVAVKQPNLKPTEVGSEPGAFIFKNVMENALQYMNINPDMKKEKKTKAVKMPDLEGLTIEEAKQKLKESGLEAVVIGDGKQVTEVSENAGEPMLSGDKVMVLSDQPVIPNMKGWSMREVQEFANLADLKLETIGNGFATRQSIKPGKPFKKNAYLGVEFLEPGEKETKQQPSEVR</sequence>
<evidence type="ECO:0000256" key="3">
    <source>
        <dbReference type="ARBA" id="ARBA00007171"/>
    </source>
</evidence>
<dbReference type="InterPro" id="IPR050515">
    <property type="entry name" value="Beta-lactam/transpept"/>
</dbReference>
<proteinExistence type="inferred from homology"/>
<dbReference type="Gene3D" id="3.30.70.2110">
    <property type="match status" value="1"/>
</dbReference>
<keyword evidence="10" id="KW-1185">Reference proteome</keyword>
<evidence type="ECO:0000256" key="4">
    <source>
        <dbReference type="ARBA" id="ARBA00012448"/>
    </source>
</evidence>
<dbReference type="SUPFAM" id="SSF56601">
    <property type="entry name" value="beta-lactamase/transpeptidase-like"/>
    <property type="match status" value="1"/>
</dbReference>
<dbReference type="EC" id="3.4.16.4" evidence="4"/>
<accession>A0ABY9KXU7</accession>
<feature type="transmembrane region" description="Helical" evidence="7">
    <location>
        <begin position="12"/>
        <end position="31"/>
    </location>
</feature>
<dbReference type="Gene3D" id="2.20.70.70">
    <property type="match status" value="1"/>
</dbReference>
<name>A0ABY9KXU7_9BACI</name>
<dbReference type="PANTHER" id="PTHR30627">
    <property type="entry name" value="PEPTIDOGLYCAN D,D-TRANSPEPTIDASE"/>
    <property type="match status" value="1"/>
</dbReference>
<evidence type="ECO:0000256" key="6">
    <source>
        <dbReference type="ARBA" id="ARBA00034000"/>
    </source>
</evidence>
<dbReference type="InterPro" id="IPR005543">
    <property type="entry name" value="PASTA_dom"/>
</dbReference>
<evidence type="ECO:0000256" key="2">
    <source>
        <dbReference type="ARBA" id="ARBA00004752"/>
    </source>
</evidence>
<dbReference type="CDD" id="cd06576">
    <property type="entry name" value="PASTA_Pbp2x-like_1"/>
    <property type="match status" value="1"/>
</dbReference>
<dbReference type="Pfam" id="PF03793">
    <property type="entry name" value="PASTA"/>
    <property type="match status" value="2"/>
</dbReference>
<keyword evidence="7" id="KW-0812">Transmembrane</keyword>
<evidence type="ECO:0000313" key="10">
    <source>
        <dbReference type="Proteomes" id="UP001180087"/>
    </source>
</evidence>
<reference evidence="9" key="1">
    <citation type="submission" date="2023-06" db="EMBL/GenBank/DDBJ databases">
        <title>A Treasure from Seagulls: Isolation and Description of Aciduricobacillus qingdaonensis gen. nov., sp. nov., a Rare Obligately Uric Acid-utilizing Member in the Family Bacillaceae.</title>
        <authorList>
            <person name="Liu W."/>
            <person name="Wang B."/>
        </authorList>
    </citation>
    <scope>NUCLEOTIDE SEQUENCE</scope>
    <source>
        <strain evidence="9">44XB</strain>
    </source>
</reference>
<comment type="pathway">
    <text evidence="2">Cell wall biogenesis; peptidoglycan biosynthesis.</text>
</comment>
<organism evidence="9 10">
    <name type="scientific">Aciduricibacillus chroicocephali</name>
    <dbReference type="NCBI Taxonomy" id="3054939"/>
    <lineage>
        <taxon>Bacteria</taxon>
        <taxon>Bacillati</taxon>
        <taxon>Bacillota</taxon>
        <taxon>Bacilli</taxon>
        <taxon>Bacillales</taxon>
        <taxon>Bacillaceae</taxon>
        <taxon>Aciduricibacillus</taxon>
    </lineage>
</organism>
<evidence type="ECO:0000256" key="1">
    <source>
        <dbReference type="ARBA" id="ARBA00004370"/>
    </source>
</evidence>
<dbReference type="Pfam" id="PF00905">
    <property type="entry name" value="Transpeptidase"/>
    <property type="match status" value="1"/>
</dbReference>
<dbReference type="InterPro" id="IPR001460">
    <property type="entry name" value="PCN-bd_Tpept"/>
</dbReference>
<dbReference type="Proteomes" id="UP001180087">
    <property type="component" value="Chromosome"/>
</dbReference>
<evidence type="ECO:0000256" key="7">
    <source>
        <dbReference type="SAM" id="Phobius"/>
    </source>
</evidence>
<dbReference type="Pfam" id="PF03717">
    <property type="entry name" value="PBP_dimer"/>
    <property type="match status" value="1"/>
</dbReference>
<dbReference type="PANTHER" id="PTHR30627:SF26">
    <property type="entry name" value="PENICILLIN-BINDING PROTEIN 2B"/>
    <property type="match status" value="1"/>
</dbReference>
<dbReference type="RefSeq" id="WP_348029471.1">
    <property type="nucleotide sequence ID" value="NZ_CP129113.1"/>
</dbReference>
<dbReference type="SMART" id="SM00740">
    <property type="entry name" value="PASTA"/>
    <property type="match status" value="2"/>
</dbReference>
<evidence type="ECO:0000256" key="5">
    <source>
        <dbReference type="ARBA" id="ARBA00023136"/>
    </source>
</evidence>
<evidence type="ECO:0000259" key="8">
    <source>
        <dbReference type="PROSITE" id="PS51178"/>
    </source>
</evidence>
<evidence type="ECO:0000313" key="9">
    <source>
        <dbReference type="EMBL" id="WLV25678.1"/>
    </source>
</evidence>
<dbReference type="Gene3D" id="3.30.10.20">
    <property type="match status" value="1"/>
</dbReference>
<dbReference type="InterPro" id="IPR012338">
    <property type="entry name" value="Beta-lactam/transpept-like"/>
</dbReference>
<dbReference type="EMBL" id="CP129113">
    <property type="protein sequence ID" value="WLV25678.1"/>
    <property type="molecule type" value="Genomic_DNA"/>
</dbReference>
<gene>
    <name evidence="9" type="ORF">QR721_05590</name>
</gene>
<dbReference type="InterPro" id="IPR036138">
    <property type="entry name" value="PBP_dimer_sf"/>
</dbReference>
<dbReference type="Gene3D" id="3.40.710.10">
    <property type="entry name" value="DD-peptidase/beta-lactamase superfamily"/>
    <property type="match status" value="1"/>
</dbReference>
<comment type="similarity">
    <text evidence="3">Belongs to the transpeptidase family.</text>
</comment>
<dbReference type="Gene3D" id="3.90.1310.10">
    <property type="entry name" value="Penicillin-binding protein 2a (Domain 2)"/>
    <property type="match status" value="1"/>
</dbReference>
<feature type="domain" description="PASTA" evidence="8">
    <location>
        <begin position="597"/>
        <end position="657"/>
    </location>
</feature>
<dbReference type="InterPro" id="IPR005311">
    <property type="entry name" value="PBP_dimer"/>
</dbReference>
<protein>
    <recommendedName>
        <fullName evidence="4">serine-type D-Ala-D-Ala carboxypeptidase</fullName>
        <ecNumber evidence="4">3.4.16.4</ecNumber>
    </recommendedName>
</protein>
<dbReference type="PROSITE" id="PS51178">
    <property type="entry name" value="PASTA"/>
    <property type="match status" value="1"/>
</dbReference>
<keyword evidence="5 7" id="KW-0472">Membrane</keyword>
<dbReference type="SUPFAM" id="SSF56519">
    <property type="entry name" value="Penicillin binding protein dimerisation domain"/>
    <property type="match status" value="1"/>
</dbReference>
<comment type="subcellular location">
    <subcellularLocation>
        <location evidence="1">Membrane</location>
    </subcellularLocation>
</comment>
<dbReference type="SUPFAM" id="SSF54184">
    <property type="entry name" value="Penicillin-binding protein 2x (pbp-2x), c-terminal domain"/>
    <property type="match status" value="2"/>
</dbReference>
<keyword evidence="7" id="KW-1133">Transmembrane helix</keyword>